<keyword evidence="1" id="KW-0812">Transmembrane</keyword>
<feature type="transmembrane region" description="Helical" evidence="1">
    <location>
        <begin position="84"/>
        <end position="100"/>
    </location>
</feature>
<reference evidence="3" key="1">
    <citation type="journal article" date="2019" name="Int. J. Syst. Evol. Microbiol.">
        <title>The Global Catalogue of Microorganisms (GCM) 10K type strain sequencing project: providing services to taxonomists for standard genome sequencing and annotation.</title>
        <authorList>
            <consortium name="The Broad Institute Genomics Platform"/>
            <consortium name="The Broad Institute Genome Sequencing Center for Infectious Disease"/>
            <person name="Wu L."/>
            <person name="Ma J."/>
        </authorList>
    </citation>
    <scope>NUCLEOTIDE SEQUENCE [LARGE SCALE GENOMIC DNA]</scope>
    <source>
        <strain evidence="3">CCUG 57401</strain>
    </source>
</reference>
<keyword evidence="1" id="KW-1133">Transmembrane helix</keyword>
<name>A0ABW0NAC7_9BURK</name>
<evidence type="ECO:0000313" key="3">
    <source>
        <dbReference type="Proteomes" id="UP001596037"/>
    </source>
</evidence>
<comment type="caution">
    <text evidence="2">The sequence shown here is derived from an EMBL/GenBank/DDBJ whole genome shotgun (WGS) entry which is preliminary data.</text>
</comment>
<accession>A0ABW0NAC7</accession>
<keyword evidence="3" id="KW-1185">Reference proteome</keyword>
<organism evidence="2 3">
    <name type="scientific">Caenimonas terrae</name>
    <dbReference type="NCBI Taxonomy" id="696074"/>
    <lineage>
        <taxon>Bacteria</taxon>
        <taxon>Pseudomonadati</taxon>
        <taxon>Pseudomonadota</taxon>
        <taxon>Betaproteobacteria</taxon>
        <taxon>Burkholderiales</taxon>
        <taxon>Comamonadaceae</taxon>
        <taxon>Caenimonas</taxon>
    </lineage>
</organism>
<dbReference type="PANTHER" id="PTHR38095">
    <property type="entry name" value="ANAEROBIC DIMETHYL SULFOXIDE REDUCTASE CHAIN YNFH"/>
    <property type="match status" value="1"/>
</dbReference>
<feature type="transmembrane region" description="Helical" evidence="1">
    <location>
        <begin position="112"/>
        <end position="136"/>
    </location>
</feature>
<feature type="transmembrane region" description="Helical" evidence="1">
    <location>
        <begin position="252"/>
        <end position="271"/>
    </location>
</feature>
<feature type="transmembrane region" description="Helical" evidence="1">
    <location>
        <begin position="148"/>
        <end position="169"/>
    </location>
</feature>
<dbReference type="InterPro" id="IPR007059">
    <property type="entry name" value="DmsC"/>
</dbReference>
<feature type="transmembrane region" description="Helical" evidence="1">
    <location>
        <begin position="37"/>
        <end position="63"/>
    </location>
</feature>
<keyword evidence="1" id="KW-0472">Membrane</keyword>
<evidence type="ECO:0000313" key="2">
    <source>
        <dbReference type="EMBL" id="MFC5496087.1"/>
    </source>
</evidence>
<dbReference type="Pfam" id="PF04976">
    <property type="entry name" value="DmsC"/>
    <property type="match status" value="1"/>
</dbReference>
<dbReference type="RefSeq" id="WP_376848119.1">
    <property type="nucleotide sequence ID" value="NZ_JBHSMF010000002.1"/>
</dbReference>
<sequence>MNPALSVVFFTVLAGLGQGLAVSLALGVLAGLLAPSGAFLGWGLAAAIALLVAGLVASFLHLGRPERAWRAAAMWRTSWLSREVIVLPAFIGLLVLWWLARRAGDWPAALSAWLALATIALALLLWLCTAMIYACIRFIQEWAHPLTVFNYTLIGLASGLVLACSLAAALGEGRLLAALGPFALAATLAAGAVRLASFERNARLRPASTLQSATGIRARKLTQLAMGMSAGSFNTREFFHGVAAASVRHIRLTAMLCAFVLPALLMAWGLLAASPLPWIAAVGVQLPGLLTERWVFFAQARHPQNLYYQRVA</sequence>
<dbReference type="Proteomes" id="UP001596037">
    <property type="component" value="Unassembled WGS sequence"/>
</dbReference>
<proteinExistence type="predicted"/>
<gene>
    <name evidence="2" type="ORF">ACFPOE_00950</name>
</gene>
<protein>
    <submittedName>
        <fullName evidence="2">Dimethyl sulfoxide reductase anchor subunit family protein</fullName>
    </submittedName>
</protein>
<feature type="transmembrane region" description="Helical" evidence="1">
    <location>
        <begin position="175"/>
        <end position="196"/>
    </location>
</feature>
<dbReference type="EMBL" id="JBHSMF010000002">
    <property type="protein sequence ID" value="MFC5496087.1"/>
    <property type="molecule type" value="Genomic_DNA"/>
</dbReference>
<dbReference type="PANTHER" id="PTHR38095:SF1">
    <property type="entry name" value="ANAEROBIC DIMETHYL SULFOXIDE REDUCTASE CHAIN YNFH"/>
    <property type="match status" value="1"/>
</dbReference>
<evidence type="ECO:0000256" key="1">
    <source>
        <dbReference type="SAM" id="Phobius"/>
    </source>
</evidence>